<keyword evidence="3" id="KW-1185">Reference proteome</keyword>
<dbReference type="EMBL" id="MSFO01000005">
    <property type="protein sequence ID" value="PLB48250.1"/>
    <property type="molecule type" value="Genomic_DNA"/>
</dbReference>
<comment type="caution">
    <text evidence="2">The sequence shown here is derived from an EMBL/GenBank/DDBJ whole genome shotgun (WGS) entry which is preliminary data.</text>
</comment>
<evidence type="ECO:0000313" key="2">
    <source>
        <dbReference type="EMBL" id="PLB48250.1"/>
    </source>
</evidence>
<dbReference type="GeneID" id="36550501"/>
<protein>
    <submittedName>
        <fullName evidence="2">Uncharacterized protein</fullName>
    </submittedName>
</protein>
<dbReference type="RefSeq" id="XP_024703552.1">
    <property type="nucleotide sequence ID" value="XM_024842802.1"/>
</dbReference>
<accession>A0A2I2G5V2</accession>
<dbReference type="Proteomes" id="UP000234275">
    <property type="component" value="Unassembled WGS sequence"/>
</dbReference>
<feature type="compositionally biased region" description="Basic residues" evidence="1">
    <location>
        <begin position="9"/>
        <end position="29"/>
    </location>
</feature>
<feature type="region of interest" description="Disordered" evidence="1">
    <location>
        <begin position="1"/>
        <end position="43"/>
    </location>
</feature>
<evidence type="ECO:0000256" key="1">
    <source>
        <dbReference type="SAM" id="MobiDB-lite"/>
    </source>
</evidence>
<organism evidence="2 3">
    <name type="scientific">Aspergillus steynii IBT 23096</name>
    <dbReference type="NCBI Taxonomy" id="1392250"/>
    <lineage>
        <taxon>Eukaryota</taxon>
        <taxon>Fungi</taxon>
        <taxon>Dikarya</taxon>
        <taxon>Ascomycota</taxon>
        <taxon>Pezizomycotina</taxon>
        <taxon>Eurotiomycetes</taxon>
        <taxon>Eurotiomycetidae</taxon>
        <taxon>Eurotiales</taxon>
        <taxon>Aspergillaceae</taxon>
        <taxon>Aspergillus</taxon>
        <taxon>Aspergillus subgen. Circumdati</taxon>
    </lineage>
</organism>
<sequence>MMEVEGGWKGKKKADRQVGRPRSHNRQHHLLPTTVCTTDPRKSKTSSSAWVFFRTPYLRGPIPNRQLDSDTRCGCKRMTGAILKSYNPTIQVLNLTKPPRGVRMYIIEKSVACGFRLTCWHARADGPFRARRLVRMSLGHGLRDETRLIEEGTRVGTDVP</sequence>
<dbReference type="VEuPathDB" id="FungiDB:P170DRAFT_209008"/>
<proteinExistence type="predicted"/>
<evidence type="ECO:0000313" key="3">
    <source>
        <dbReference type="Proteomes" id="UP000234275"/>
    </source>
</evidence>
<name>A0A2I2G5V2_9EURO</name>
<dbReference type="AlphaFoldDB" id="A0A2I2G5V2"/>
<reference evidence="2 3" key="1">
    <citation type="submission" date="2016-12" db="EMBL/GenBank/DDBJ databases">
        <title>The genomes of Aspergillus section Nigri reveals drivers in fungal speciation.</title>
        <authorList>
            <consortium name="DOE Joint Genome Institute"/>
            <person name="Vesth T.C."/>
            <person name="Nybo J."/>
            <person name="Theobald S."/>
            <person name="Brandl J."/>
            <person name="Frisvad J.C."/>
            <person name="Nielsen K.F."/>
            <person name="Lyhne E.K."/>
            <person name="Kogle M.E."/>
            <person name="Kuo A."/>
            <person name="Riley R."/>
            <person name="Clum A."/>
            <person name="Nolan M."/>
            <person name="Lipzen A."/>
            <person name="Salamov A."/>
            <person name="Henrissat B."/>
            <person name="Wiebenga A."/>
            <person name="De Vries R.P."/>
            <person name="Grigoriev I.V."/>
            <person name="Mortensen U.H."/>
            <person name="Andersen M.R."/>
            <person name="Baker S.E."/>
        </authorList>
    </citation>
    <scope>NUCLEOTIDE SEQUENCE [LARGE SCALE GENOMIC DNA]</scope>
    <source>
        <strain evidence="2 3">IBT 23096</strain>
    </source>
</reference>
<gene>
    <name evidence="2" type="ORF">P170DRAFT_209008</name>
</gene>